<evidence type="ECO:0000259" key="1">
    <source>
        <dbReference type="SMART" id="SM00966"/>
    </source>
</evidence>
<proteinExistence type="predicted"/>
<dbReference type="GO" id="GO:0003677">
    <property type="term" value="F:DNA binding"/>
    <property type="evidence" value="ECO:0007669"/>
    <property type="project" value="InterPro"/>
</dbReference>
<dbReference type="OrthoDB" id="9811597at2"/>
<gene>
    <name evidence="2" type="ORF">Pmgp_00519</name>
</gene>
<dbReference type="AlphaFoldDB" id="A0A4Y7RWJ1"/>
<dbReference type="InterPro" id="IPR007159">
    <property type="entry name" value="SpoVT-AbrB_dom"/>
</dbReference>
<dbReference type="Pfam" id="PF04014">
    <property type="entry name" value="MazE_antitoxin"/>
    <property type="match status" value="1"/>
</dbReference>
<feature type="domain" description="SpoVT-AbrB" evidence="1">
    <location>
        <begin position="4"/>
        <end position="47"/>
    </location>
</feature>
<evidence type="ECO:0000313" key="3">
    <source>
        <dbReference type="Proteomes" id="UP000297597"/>
    </source>
</evidence>
<organism evidence="2 3">
    <name type="scientific">Pelotomaculum propionicicum</name>
    <dbReference type="NCBI Taxonomy" id="258475"/>
    <lineage>
        <taxon>Bacteria</taxon>
        <taxon>Bacillati</taxon>
        <taxon>Bacillota</taxon>
        <taxon>Clostridia</taxon>
        <taxon>Eubacteriales</taxon>
        <taxon>Desulfotomaculaceae</taxon>
        <taxon>Pelotomaculum</taxon>
    </lineage>
</organism>
<dbReference type="RefSeq" id="WP_134212399.1">
    <property type="nucleotide sequence ID" value="NZ_QFFZ01000003.1"/>
</dbReference>
<comment type="caution">
    <text evidence="2">The sequence shown here is derived from an EMBL/GenBank/DDBJ whole genome shotgun (WGS) entry which is preliminary data.</text>
</comment>
<dbReference type="SUPFAM" id="SSF89447">
    <property type="entry name" value="AbrB/MazE/MraZ-like"/>
    <property type="match status" value="1"/>
</dbReference>
<dbReference type="Proteomes" id="UP000297597">
    <property type="component" value="Unassembled WGS sequence"/>
</dbReference>
<protein>
    <recommendedName>
        <fullName evidence="1">SpoVT-AbrB domain-containing protein</fullName>
    </recommendedName>
</protein>
<accession>A0A4Y7RWJ1</accession>
<keyword evidence="3" id="KW-1185">Reference proteome</keyword>
<sequence>MGEVTISSKFQVVIPREVRKQLQLKVGQKLKVVVKGQTINLVPDIPLSEMRGFLKGMDKSGLREEDERL</sequence>
<reference evidence="2 3" key="1">
    <citation type="journal article" date="2018" name="Environ. Microbiol.">
        <title>Novel energy conservation strategies and behaviour of Pelotomaculum schinkii driving syntrophic propionate catabolism.</title>
        <authorList>
            <person name="Hidalgo-Ahumada C.A.P."/>
            <person name="Nobu M.K."/>
            <person name="Narihiro T."/>
            <person name="Tamaki H."/>
            <person name="Liu W.T."/>
            <person name="Kamagata Y."/>
            <person name="Stams A.J.M."/>
            <person name="Imachi H."/>
            <person name="Sousa D.Z."/>
        </authorList>
    </citation>
    <scope>NUCLEOTIDE SEQUENCE [LARGE SCALE GENOMIC DNA]</scope>
    <source>
        <strain evidence="2 3">MGP</strain>
    </source>
</reference>
<dbReference type="NCBIfam" id="TIGR01439">
    <property type="entry name" value="lp_hng_hel_AbrB"/>
    <property type="match status" value="1"/>
</dbReference>
<dbReference type="EMBL" id="QFFZ01000003">
    <property type="protein sequence ID" value="TEB13223.1"/>
    <property type="molecule type" value="Genomic_DNA"/>
</dbReference>
<dbReference type="Gene3D" id="2.10.260.10">
    <property type="match status" value="1"/>
</dbReference>
<dbReference type="InterPro" id="IPR037914">
    <property type="entry name" value="SpoVT-AbrB_sf"/>
</dbReference>
<dbReference type="SMART" id="SM00966">
    <property type="entry name" value="SpoVT_AbrB"/>
    <property type="match status" value="1"/>
</dbReference>
<evidence type="ECO:0000313" key="2">
    <source>
        <dbReference type="EMBL" id="TEB13223.1"/>
    </source>
</evidence>
<name>A0A4Y7RWJ1_9FIRM</name>